<organism evidence="2 3">
    <name type="scientific">Hibiscus sabdariffa</name>
    <name type="common">roselle</name>
    <dbReference type="NCBI Taxonomy" id="183260"/>
    <lineage>
        <taxon>Eukaryota</taxon>
        <taxon>Viridiplantae</taxon>
        <taxon>Streptophyta</taxon>
        <taxon>Embryophyta</taxon>
        <taxon>Tracheophyta</taxon>
        <taxon>Spermatophyta</taxon>
        <taxon>Magnoliopsida</taxon>
        <taxon>eudicotyledons</taxon>
        <taxon>Gunneridae</taxon>
        <taxon>Pentapetalae</taxon>
        <taxon>rosids</taxon>
        <taxon>malvids</taxon>
        <taxon>Malvales</taxon>
        <taxon>Malvaceae</taxon>
        <taxon>Malvoideae</taxon>
        <taxon>Hibiscus</taxon>
    </lineage>
</organism>
<proteinExistence type="predicted"/>
<feature type="region of interest" description="Disordered" evidence="1">
    <location>
        <begin position="33"/>
        <end position="74"/>
    </location>
</feature>
<dbReference type="EMBL" id="JBBPBN010000042">
    <property type="protein sequence ID" value="KAK8997915.1"/>
    <property type="molecule type" value="Genomic_DNA"/>
</dbReference>
<keyword evidence="3" id="KW-1185">Reference proteome</keyword>
<evidence type="ECO:0000256" key="1">
    <source>
        <dbReference type="SAM" id="MobiDB-lite"/>
    </source>
</evidence>
<evidence type="ECO:0000313" key="2">
    <source>
        <dbReference type="EMBL" id="KAK8997915.1"/>
    </source>
</evidence>
<protein>
    <submittedName>
        <fullName evidence="2">Uncharacterized protein</fullName>
    </submittedName>
</protein>
<sequence>MSNDDINTSYNPICLNHIFEDVDPLVEWLQEKDNPLLDGQNSGGDGQDSGGLSPTYDDGRESCDRGEIRSSRQHEEEYGIGFASGHFHHKLEIGGNMSATPSCSREKSEPRARSKEKGESTKMHTSEGSSSRRRSASTNPGYTDSSTSTHGFYPPGPRQSSYFQPPHGYYLPFPNYGMPMPYQPQMYSPPPMYPPPPPHMYTPQIYPSPQLFENQGFGFGFVPENGTLPMNFVTLPFGCDGQFESLRFTNITDAIRLSGAGRVMARDSRFGTIEENHERKSVANTCHLKNHHTLT</sequence>
<evidence type="ECO:0000313" key="3">
    <source>
        <dbReference type="Proteomes" id="UP001396334"/>
    </source>
</evidence>
<name>A0ABR2QB66_9ROSI</name>
<feature type="compositionally biased region" description="Basic and acidic residues" evidence="1">
    <location>
        <begin position="104"/>
        <end position="125"/>
    </location>
</feature>
<feature type="region of interest" description="Disordered" evidence="1">
    <location>
        <begin position="93"/>
        <end position="158"/>
    </location>
</feature>
<reference evidence="2 3" key="1">
    <citation type="journal article" date="2024" name="G3 (Bethesda)">
        <title>Genome assembly of Hibiscus sabdariffa L. provides insights into metabolisms of medicinal natural products.</title>
        <authorList>
            <person name="Kim T."/>
        </authorList>
    </citation>
    <scope>NUCLEOTIDE SEQUENCE [LARGE SCALE GENOMIC DNA]</scope>
    <source>
        <strain evidence="2">TK-2024</strain>
        <tissue evidence="2">Old leaves</tissue>
    </source>
</reference>
<gene>
    <name evidence="2" type="ORF">V6N11_012451</name>
</gene>
<feature type="compositionally biased region" description="Basic and acidic residues" evidence="1">
    <location>
        <begin position="57"/>
        <end position="74"/>
    </location>
</feature>
<feature type="compositionally biased region" description="Polar residues" evidence="1">
    <location>
        <begin position="138"/>
        <end position="150"/>
    </location>
</feature>
<dbReference type="Proteomes" id="UP001396334">
    <property type="component" value="Unassembled WGS sequence"/>
</dbReference>
<accession>A0ABR2QB66</accession>
<comment type="caution">
    <text evidence="2">The sequence shown here is derived from an EMBL/GenBank/DDBJ whole genome shotgun (WGS) entry which is preliminary data.</text>
</comment>